<dbReference type="Gene3D" id="3.40.50.720">
    <property type="entry name" value="NAD(P)-binding Rossmann-like Domain"/>
    <property type="match status" value="1"/>
</dbReference>
<sequence>MNSTDQHQLQDLEGRAVVITGANSGLGLQTAIALARRGASVTLACRNEARGTTAVETVRSRVPGATVELRILDLSSLASVRRFAAGWTAPLDLLINNAGVMATPRILTEDGFEQQLGINHLGHYALTGLLLPRLREASFPRVVSVSSLAHKRGTINFDDLNSSTRYRRWTAYSQSKIANLYFTMELDRRVRANGEQLLAVAAHPGLSNTNLTAGMGTTPVLDVLGGFFKLFGQSDIAGALPILRAATSPTASGGDYSGPDGPGETRGNAVLVAPAPRVLDPLVAGKLWEVSAAMTGVTFPDLPAA</sequence>
<dbReference type="PRINTS" id="PR00081">
    <property type="entry name" value="GDHRDH"/>
</dbReference>
<dbReference type="Proteomes" id="UP001597307">
    <property type="component" value="Unassembled WGS sequence"/>
</dbReference>
<dbReference type="RefSeq" id="WP_343880872.1">
    <property type="nucleotide sequence ID" value="NZ_BAAAIJ010000051.1"/>
</dbReference>
<evidence type="ECO:0000256" key="2">
    <source>
        <dbReference type="RuleBase" id="RU000363"/>
    </source>
</evidence>
<dbReference type="PRINTS" id="PR00080">
    <property type="entry name" value="SDRFAMILY"/>
</dbReference>
<gene>
    <name evidence="3" type="ORF">ACFSFX_14225</name>
</gene>
<dbReference type="InterPro" id="IPR036291">
    <property type="entry name" value="NAD(P)-bd_dom_sf"/>
</dbReference>
<accession>A0ABW4QB81</accession>
<keyword evidence="1" id="KW-0560">Oxidoreductase</keyword>
<dbReference type="InterPro" id="IPR002347">
    <property type="entry name" value="SDR_fam"/>
</dbReference>
<dbReference type="CDD" id="cd05327">
    <property type="entry name" value="retinol-DH_like_SDR_c_like"/>
    <property type="match status" value="1"/>
</dbReference>
<evidence type="ECO:0000313" key="4">
    <source>
        <dbReference type="Proteomes" id="UP001597307"/>
    </source>
</evidence>
<protein>
    <submittedName>
        <fullName evidence="3">Oxidoreductase</fullName>
    </submittedName>
</protein>
<name>A0ABW4QB81_9MICC</name>
<organism evidence="3 4">
    <name type="scientific">Arthrobacter flavus</name>
    <dbReference type="NCBI Taxonomy" id="95172"/>
    <lineage>
        <taxon>Bacteria</taxon>
        <taxon>Bacillati</taxon>
        <taxon>Actinomycetota</taxon>
        <taxon>Actinomycetes</taxon>
        <taxon>Micrococcales</taxon>
        <taxon>Micrococcaceae</taxon>
        <taxon>Arthrobacter</taxon>
    </lineage>
</organism>
<dbReference type="SUPFAM" id="SSF51735">
    <property type="entry name" value="NAD(P)-binding Rossmann-fold domains"/>
    <property type="match status" value="1"/>
</dbReference>
<comment type="similarity">
    <text evidence="2">Belongs to the short-chain dehydrogenases/reductases (SDR) family.</text>
</comment>
<dbReference type="PANTHER" id="PTHR43157:SF31">
    <property type="entry name" value="PHOSPHATIDYLINOSITOL-GLYCAN BIOSYNTHESIS CLASS F PROTEIN"/>
    <property type="match status" value="1"/>
</dbReference>
<reference evidence="4" key="1">
    <citation type="journal article" date="2019" name="Int. J. Syst. Evol. Microbiol.">
        <title>The Global Catalogue of Microorganisms (GCM) 10K type strain sequencing project: providing services to taxonomists for standard genome sequencing and annotation.</title>
        <authorList>
            <consortium name="The Broad Institute Genomics Platform"/>
            <consortium name="The Broad Institute Genome Sequencing Center for Infectious Disease"/>
            <person name="Wu L."/>
            <person name="Ma J."/>
        </authorList>
    </citation>
    <scope>NUCLEOTIDE SEQUENCE [LARGE SCALE GENOMIC DNA]</scope>
    <source>
        <strain evidence="4">JCM 11496</strain>
    </source>
</reference>
<dbReference type="EMBL" id="JBHUGA010000060">
    <property type="protein sequence ID" value="MFD1847746.1"/>
    <property type="molecule type" value="Genomic_DNA"/>
</dbReference>
<comment type="caution">
    <text evidence="3">The sequence shown here is derived from an EMBL/GenBank/DDBJ whole genome shotgun (WGS) entry which is preliminary data.</text>
</comment>
<evidence type="ECO:0000256" key="1">
    <source>
        <dbReference type="ARBA" id="ARBA00023002"/>
    </source>
</evidence>
<keyword evidence="4" id="KW-1185">Reference proteome</keyword>
<dbReference type="NCBIfam" id="NF004846">
    <property type="entry name" value="PRK06197.1"/>
    <property type="match status" value="1"/>
</dbReference>
<dbReference type="Pfam" id="PF00106">
    <property type="entry name" value="adh_short"/>
    <property type="match status" value="1"/>
</dbReference>
<dbReference type="PANTHER" id="PTHR43157">
    <property type="entry name" value="PHOSPHATIDYLINOSITOL-GLYCAN BIOSYNTHESIS CLASS F PROTEIN-RELATED"/>
    <property type="match status" value="1"/>
</dbReference>
<evidence type="ECO:0000313" key="3">
    <source>
        <dbReference type="EMBL" id="MFD1847746.1"/>
    </source>
</evidence>
<proteinExistence type="inferred from homology"/>